<reference evidence="4 5" key="1">
    <citation type="submission" date="2018-02" db="EMBL/GenBank/DDBJ databases">
        <title>Complete genome sequencing of Faecalibacterium prausnitzii strains isolated from the human gut.</title>
        <authorList>
            <person name="Fitzgerald B.C."/>
            <person name="Shkoporov A.N."/>
            <person name="Ross P.R."/>
            <person name="Hill C."/>
        </authorList>
    </citation>
    <scope>NUCLEOTIDE SEQUENCE [LARGE SCALE GENOMIC DNA]</scope>
    <source>
        <strain evidence="4 5">APC942/32-1</strain>
    </source>
</reference>
<evidence type="ECO:0000256" key="1">
    <source>
        <dbReference type="ARBA" id="ARBA00023157"/>
    </source>
</evidence>
<dbReference type="PANTHER" id="PTHR31736:SF19">
    <property type="entry name" value="PECTIN LYASE SUPERFAMILY PROTEIN-RELATED"/>
    <property type="match status" value="1"/>
</dbReference>
<feature type="domain" description="Right handed beta helix" evidence="3">
    <location>
        <begin position="157"/>
        <end position="319"/>
    </location>
</feature>
<dbReference type="PANTHER" id="PTHR31736">
    <property type="match status" value="1"/>
</dbReference>
<keyword evidence="2" id="KW-0732">Signal</keyword>
<dbReference type="InterPro" id="IPR011050">
    <property type="entry name" value="Pectin_lyase_fold/virulence"/>
</dbReference>
<sequence>MRSIFVIKTKKLFVLVFLLLNCILFSACSQSKEVDFVKKYKIDLNTISDVTEVLQKAIDELPDDGVLFLQDGTYPLAGRIVFKENMTFKLSDNAILLNCSQDKNPMMAYNHPYKHNKAEGNSNIIIEGGIWDMNGQLDESGTPKNLPNAESINALGIGYGSNITIRNITFRDCYNGHVIQVAGSDNVLIENCRFEGQSFRGSGDKTRELLQIEPGTVKGYPYTLVQNKAPSTNVTIRNCYFGGSENTPHYMAAIGTHSQQAGVKCSDIVIEDCTFDNAAYTAIHFMAYDRITIRNNIFTITSDSEQIDRYGILADTYGSFIDPTGAESTTDFTIEGNTFDVSDPKATVLEITTNNKSPKHIKNVTIKDNTLKGVNGGKAIDLYLLDNCTISGNTIEGFERPIVANSCDEQLISDTDIVTE</sequence>
<dbReference type="InterPro" id="IPR039448">
    <property type="entry name" value="Beta_helix"/>
</dbReference>
<evidence type="ECO:0000313" key="5">
    <source>
        <dbReference type="Proteomes" id="UP000251144"/>
    </source>
</evidence>
<dbReference type="EMBL" id="PRLB01000005">
    <property type="protein sequence ID" value="RAW54183.1"/>
    <property type="molecule type" value="Genomic_DNA"/>
</dbReference>
<comment type="caution">
    <text evidence="4">The sequence shown here is derived from an EMBL/GenBank/DDBJ whole genome shotgun (WGS) entry which is preliminary data.</text>
</comment>
<gene>
    <name evidence="4" type="ORF">C4N26_06945</name>
</gene>
<organism evidence="4 5">
    <name type="scientific">Faecalibacterium prausnitzii</name>
    <dbReference type="NCBI Taxonomy" id="853"/>
    <lineage>
        <taxon>Bacteria</taxon>
        <taxon>Bacillati</taxon>
        <taxon>Bacillota</taxon>
        <taxon>Clostridia</taxon>
        <taxon>Eubacteriales</taxon>
        <taxon>Oscillospiraceae</taxon>
        <taxon>Faecalibacterium</taxon>
    </lineage>
</organism>
<dbReference type="SUPFAM" id="SSF51126">
    <property type="entry name" value="Pectin lyase-like"/>
    <property type="match status" value="1"/>
</dbReference>
<evidence type="ECO:0000256" key="2">
    <source>
        <dbReference type="SAM" id="SignalP"/>
    </source>
</evidence>
<protein>
    <recommendedName>
        <fullName evidence="3">Right handed beta helix domain-containing protein</fullName>
    </recommendedName>
</protein>
<feature type="chain" id="PRO_5039222158" description="Right handed beta helix domain-containing protein" evidence="2">
    <location>
        <begin position="27"/>
        <end position="420"/>
    </location>
</feature>
<proteinExistence type="predicted"/>
<dbReference type="Gene3D" id="2.160.20.10">
    <property type="entry name" value="Single-stranded right-handed beta-helix, Pectin lyase-like"/>
    <property type="match status" value="1"/>
</dbReference>
<dbReference type="OrthoDB" id="2003328at2"/>
<evidence type="ECO:0000259" key="3">
    <source>
        <dbReference type="Pfam" id="PF13229"/>
    </source>
</evidence>
<dbReference type="SMART" id="SM00710">
    <property type="entry name" value="PbH1"/>
    <property type="match status" value="6"/>
</dbReference>
<dbReference type="InterPro" id="IPR006626">
    <property type="entry name" value="PbH1"/>
</dbReference>
<dbReference type="AlphaFoldDB" id="A0A329TYW2"/>
<keyword evidence="1" id="KW-1015">Disulfide bond</keyword>
<dbReference type="PROSITE" id="PS51257">
    <property type="entry name" value="PROKAR_LIPOPROTEIN"/>
    <property type="match status" value="1"/>
</dbReference>
<accession>A0A329TYW2</accession>
<feature type="signal peptide" evidence="2">
    <location>
        <begin position="1"/>
        <end position="26"/>
    </location>
</feature>
<evidence type="ECO:0000313" key="4">
    <source>
        <dbReference type="EMBL" id="RAW54183.1"/>
    </source>
</evidence>
<dbReference type="Proteomes" id="UP000251144">
    <property type="component" value="Unassembled WGS sequence"/>
</dbReference>
<dbReference type="Pfam" id="PF13229">
    <property type="entry name" value="Beta_helix"/>
    <property type="match status" value="1"/>
</dbReference>
<dbReference type="InterPro" id="IPR012334">
    <property type="entry name" value="Pectin_lyas_fold"/>
</dbReference>
<name>A0A329TYW2_9FIRM</name>